<organism evidence="2">
    <name type="scientific">freshwater metagenome</name>
    <dbReference type="NCBI Taxonomy" id="449393"/>
    <lineage>
        <taxon>unclassified sequences</taxon>
        <taxon>metagenomes</taxon>
        <taxon>ecological metagenomes</taxon>
    </lineage>
</organism>
<dbReference type="NCBIfam" id="TIGR02532">
    <property type="entry name" value="IV_pilin_GFxxxE"/>
    <property type="match status" value="1"/>
</dbReference>
<dbReference type="EMBL" id="CAEZWM010000003">
    <property type="protein sequence ID" value="CAB4645349.1"/>
    <property type="molecule type" value="Genomic_DNA"/>
</dbReference>
<proteinExistence type="predicted"/>
<dbReference type="SUPFAM" id="SSF49452">
    <property type="entry name" value="Starch-binding domain-like"/>
    <property type="match status" value="1"/>
</dbReference>
<protein>
    <submittedName>
        <fullName evidence="2">Unannotated protein</fullName>
    </submittedName>
</protein>
<feature type="transmembrane region" description="Helical" evidence="1">
    <location>
        <begin position="21"/>
        <end position="50"/>
    </location>
</feature>
<keyword evidence="1" id="KW-0472">Membrane</keyword>
<sequence length="431" mass="44551">MKKQVTGKPRKHRLGSDESGMSLIELVVAISIFAIVMTGVAATLAAGLALTRTNQHRSVAANLASQEMDTIRASDFSSLVDRSVTQNVGGITYTIYRSLTWVAHNASNGPCDGVNTAPEVLRVHVGVDWPRRRGAAIVTSDSVITPPIGAYNPQTGHIAVRVLNRDAQPSAFTSVLLTGGTSRSALTNAEGCAFFAFLPAGTYNVSMNSVGYVDRQGTTSPTQIANVAIGHVTSAQFDYDRQGTIALSIEGHDGTEIPTNLPLTIGNTTLLPSGTRTYSGTGTSRTITGLFPSLDGYEYWAGSCADADPEGVDSNGTAYHLNGVRSPAVAVAPGSSGSGNVDLALLSIQVQNSNGTPVSGASIVTSHAPDARCSTGESYTIGSTRSDGTIEIAIPFGTWSLGILGRSVVGGPASTYLSPSSTGNSITLVLS</sequence>
<evidence type="ECO:0000256" key="1">
    <source>
        <dbReference type="SAM" id="Phobius"/>
    </source>
</evidence>
<evidence type="ECO:0000313" key="2">
    <source>
        <dbReference type="EMBL" id="CAB4645349.1"/>
    </source>
</evidence>
<gene>
    <name evidence="2" type="ORF">UFOPK2242_00086</name>
</gene>
<keyword evidence="1" id="KW-0812">Transmembrane</keyword>
<keyword evidence="1" id="KW-1133">Transmembrane helix</keyword>
<name>A0A6J6KBY7_9ZZZZ</name>
<dbReference type="AlphaFoldDB" id="A0A6J6KBY7"/>
<accession>A0A6J6KBY7</accession>
<dbReference type="PROSITE" id="PS00409">
    <property type="entry name" value="PROKAR_NTER_METHYL"/>
    <property type="match status" value="1"/>
</dbReference>
<dbReference type="InterPro" id="IPR013784">
    <property type="entry name" value="Carb-bd-like_fold"/>
</dbReference>
<dbReference type="GO" id="GO:0030246">
    <property type="term" value="F:carbohydrate binding"/>
    <property type="evidence" value="ECO:0007669"/>
    <property type="project" value="InterPro"/>
</dbReference>
<dbReference type="Pfam" id="PF07963">
    <property type="entry name" value="N_methyl"/>
    <property type="match status" value="1"/>
</dbReference>
<reference evidence="2" key="1">
    <citation type="submission" date="2020-05" db="EMBL/GenBank/DDBJ databases">
        <authorList>
            <person name="Chiriac C."/>
            <person name="Salcher M."/>
            <person name="Ghai R."/>
            <person name="Kavagutti S V."/>
        </authorList>
    </citation>
    <scope>NUCLEOTIDE SEQUENCE</scope>
</reference>
<dbReference type="InterPro" id="IPR012902">
    <property type="entry name" value="N_methyl_site"/>
</dbReference>